<organism evidence="7 8">
    <name type="scientific">Adiantum capillus-veneris</name>
    <name type="common">Maidenhair fern</name>
    <dbReference type="NCBI Taxonomy" id="13818"/>
    <lineage>
        <taxon>Eukaryota</taxon>
        <taxon>Viridiplantae</taxon>
        <taxon>Streptophyta</taxon>
        <taxon>Embryophyta</taxon>
        <taxon>Tracheophyta</taxon>
        <taxon>Polypodiopsida</taxon>
        <taxon>Polypodiidae</taxon>
        <taxon>Polypodiales</taxon>
        <taxon>Pteridineae</taxon>
        <taxon>Pteridaceae</taxon>
        <taxon>Vittarioideae</taxon>
        <taxon>Adiantum</taxon>
    </lineage>
</organism>
<dbReference type="InterPro" id="IPR010989">
    <property type="entry name" value="SNARE"/>
</dbReference>
<evidence type="ECO:0000256" key="3">
    <source>
        <dbReference type="RuleBase" id="RU003858"/>
    </source>
</evidence>
<dbReference type="GO" id="GO:0006887">
    <property type="term" value="P:exocytosis"/>
    <property type="evidence" value="ECO:0007669"/>
    <property type="project" value="TreeGrafter"/>
</dbReference>
<evidence type="ECO:0000256" key="4">
    <source>
        <dbReference type="SAM" id="MobiDB-lite"/>
    </source>
</evidence>
<dbReference type="GO" id="GO:0006886">
    <property type="term" value="P:intracellular protein transport"/>
    <property type="evidence" value="ECO:0007669"/>
    <property type="project" value="InterPro"/>
</dbReference>
<proteinExistence type="inferred from homology"/>
<dbReference type="Proteomes" id="UP000886520">
    <property type="component" value="Chromosome 19"/>
</dbReference>
<dbReference type="SMART" id="SM00503">
    <property type="entry name" value="SynN"/>
    <property type="match status" value="1"/>
</dbReference>
<evidence type="ECO:0000256" key="1">
    <source>
        <dbReference type="ARBA" id="ARBA00009063"/>
    </source>
</evidence>
<protein>
    <recommendedName>
        <fullName evidence="6">t-SNARE coiled-coil homology domain-containing protein</fullName>
    </recommendedName>
</protein>
<evidence type="ECO:0000259" key="6">
    <source>
        <dbReference type="PROSITE" id="PS50192"/>
    </source>
</evidence>
<keyword evidence="2" id="KW-0813">Transport</keyword>
<accession>A0A9D4UCL4</accession>
<comment type="similarity">
    <text evidence="1 3">Belongs to the syntaxin family.</text>
</comment>
<feature type="compositionally biased region" description="Low complexity" evidence="4">
    <location>
        <begin position="19"/>
        <end position="38"/>
    </location>
</feature>
<keyword evidence="8" id="KW-1185">Reference proteome</keyword>
<dbReference type="SMART" id="SM00397">
    <property type="entry name" value="t_SNARE"/>
    <property type="match status" value="1"/>
</dbReference>
<dbReference type="OrthoDB" id="1914202at2759"/>
<evidence type="ECO:0000313" key="7">
    <source>
        <dbReference type="EMBL" id="KAI5065548.1"/>
    </source>
</evidence>
<name>A0A9D4UCL4_ADICA</name>
<dbReference type="EMBL" id="JABFUD020000019">
    <property type="protein sequence ID" value="KAI5065548.1"/>
    <property type="molecule type" value="Genomic_DNA"/>
</dbReference>
<dbReference type="CDD" id="cd15848">
    <property type="entry name" value="SNARE_syntaxin1-like"/>
    <property type="match status" value="1"/>
</dbReference>
<gene>
    <name evidence="7" type="ORF">GOP47_0020243</name>
</gene>
<dbReference type="PROSITE" id="PS50192">
    <property type="entry name" value="T_SNARE"/>
    <property type="match status" value="1"/>
</dbReference>
<dbReference type="GO" id="GO:0012505">
    <property type="term" value="C:endomembrane system"/>
    <property type="evidence" value="ECO:0007669"/>
    <property type="project" value="TreeGrafter"/>
</dbReference>
<dbReference type="Gene3D" id="1.20.58.70">
    <property type="match status" value="1"/>
</dbReference>
<dbReference type="GO" id="GO:0005886">
    <property type="term" value="C:plasma membrane"/>
    <property type="evidence" value="ECO:0007669"/>
    <property type="project" value="TreeGrafter"/>
</dbReference>
<dbReference type="GO" id="GO:0005484">
    <property type="term" value="F:SNAP receptor activity"/>
    <property type="evidence" value="ECO:0007669"/>
    <property type="project" value="InterPro"/>
</dbReference>
<evidence type="ECO:0000313" key="8">
    <source>
        <dbReference type="Proteomes" id="UP000886520"/>
    </source>
</evidence>
<evidence type="ECO:0000256" key="2">
    <source>
        <dbReference type="ARBA" id="ARBA00022927"/>
    </source>
</evidence>
<dbReference type="Gene3D" id="1.20.5.110">
    <property type="match status" value="1"/>
</dbReference>
<comment type="caution">
    <text evidence="7">The sequence shown here is derived from an EMBL/GenBank/DDBJ whole genome shotgun (WGS) entry which is preliminary data.</text>
</comment>
<keyword evidence="2" id="KW-0653">Protein transport</keyword>
<dbReference type="InterPro" id="IPR045242">
    <property type="entry name" value="Syntaxin"/>
</dbReference>
<dbReference type="AlphaFoldDB" id="A0A9D4UCL4"/>
<keyword evidence="5" id="KW-1133">Transmembrane helix</keyword>
<dbReference type="InterPro" id="IPR006011">
    <property type="entry name" value="Syntaxin_N"/>
</dbReference>
<evidence type="ECO:0000256" key="5">
    <source>
        <dbReference type="SAM" id="Phobius"/>
    </source>
</evidence>
<dbReference type="GO" id="GO:0006906">
    <property type="term" value="P:vesicle fusion"/>
    <property type="evidence" value="ECO:0007669"/>
    <property type="project" value="TreeGrafter"/>
</dbReference>
<feature type="transmembrane region" description="Helical" evidence="5">
    <location>
        <begin position="298"/>
        <end position="322"/>
    </location>
</feature>
<dbReference type="PROSITE" id="PS00914">
    <property type="entry name" value="SYNTAXIN"/>
    <property type="match status" value="1"/>
</dbReference>
<keyword evidence="5" id="KW-0812">Transmembrane</keyword>
<feature type="region of interest" description="Disordered" evidence="4">
    <location>
        <begin position="17"/>
        <end position="38"/>
    </location>
</feature>
<dbReference type="Pfam" id="PF00804">
    <property type="entry name" value="Syntaxin"/>
    <property type="match status" value="1"/>
</dbReference>
<dbReference type="GO" id="GO:0000149">
    <property type="term" value="F:SNARE binding"/>
    <property type="evidence" value="ECO:0007669"/>
    <property type="project" value="TreeGrafter"/>
</dbReference>
<dbReference type="GO" id="GO:0048278">
    <property type="term" value="P:vesicle docking"/>
    <property type="evidence" value="ECO:0007669"/>
    <property type="project" value="TreeGrafter"/>
</dbReference>
<sequence length="324" mass="36266">MQGLQLSPSISIMNNLHEPLLSPSPSSSSSSAPAIHSHSQNSYSLNTQLVNDNLSSFFEKVDSISFSTEALRQAFHVLEQEQSKQSPKNSIALSSKMQADMDSILSQARSIKLSLDSLDKDNMNNRTLPGCHENSSVDRVRVFVTNGLRRKLKGFMDDFSALQKKVRDDHRDDVRRRVFALTGQIASEEVVDEMIEAGETENFLRKAIEEQGKGGQVKLEATVHQIEERNASVRHLEESLLALHQIFLDMAVLVDVQGEELNDIERNMLESMSFIKIGVEDLDGALVVDTQRRSTRNWVIIVVIICLLLLIGVAILVVFLVLRQ</sequence>
<dbReference type="PANTHER" id="PTHR19957">
    <property type="entry name" value="SYNTAXIN"/>
    <property type="match status" value="1"/>
</dbReference>
<keyword evidence="5" id="KW-0472">Membrane</keyword>
<dbReference type="PANTHER" id="PTHR19957:SF251">
    <property type="entry name" value="SYNTAXIN-RELATED PROTEIN KNOLLE"/>
    <property type="match status" value="1"/>
</dbReference>
<dbReference type="InterPro" id="IPR000727">
    <property type="entry name" value="T_SNARE_dom"/>
</dbReference>
<reference evidence="7" key="1">
    <citation type="submission" date="2021-01" db="EMBL/GenBank/DDBJ databases">
        <title>Adiantum capillus-veneris genome.</title>
        <authorList>
            <person name="Fang Y."/>
            <person name="Liao Q."/>
        </authorList>
    </citation>
    <scope>NUCLEOTIDE SEQUENCE</scope>
    <source>
        <strain evidence="7">H3</strain>
        <tissue evidence="7">Leaf</tissue>
    </source>
</reference>
<dbReference type="SUPFAM" id="SSF47661">
    <property type="entry name" value="t-snare proteins"/>
    <property type="match status" value="1"/>
</dbReference>
<dbReference type="GO" id="GO:0031201">
    <property type="term" value="C:SNARE complex"/>
    <property type="evidence" value="ECO:0007669"/>
    <property type="project" value="TreeGrafter"/>
</dbReference>
<dbReference type="InterPro" id="IPR006012">
    <property type="entry name" value="Syntaxin/epimorphin_CS"/>
</dbReference>
<feature type="domain" description="T-SNARE coiled-coil homology" evidence="6">
    <location>
        <begin position="223"/>
        <end position="285"/>
    </location>
</feature>